<organism evidence="2 3">
    <name type="scientific">Cylindrodendrum hubeiense</name>
    <dbReference type="NCBI Taxonomy" id="595255"/>
    <lineage>
        <taxon>Eukaryota</taxon>
        <taxon>Fungi</taxon>
        <taxon>Dikarya</taxon>
        <taxon>Ascomycota</taxon>
        <taxon>Pezizomycotina</taxon>
        <taxon>Sordariomycetes</taxon>
        <taxon>Hypocreomycetidae</taxon>
        <taxon>Hypocreales</taxon>
        <taxon>Nectriaceae</taxon>
        <taxon>Cylindrodendrum</taxon>
    </lineage>
</organism>
<proteinExistence type="predicted"/>
<evidence type="ECO:0000313" key="2">
    <source>
        <dbReference type="EMBL" id="KAF7558134.1"/>
    </source>
</evidence>
<evidence type="ECO:0000256" key="1">
    <source>
        <dbReference type="SAM" id="MobiDB-lite"/>
    </source>
</evidence>
<protein>
    <submittedName>
        <fullName evidence="2">Uncharacterized protein</fullName>
    </submittedName>
</protein>
<keyword evidence="3" id="KW-1185">Reference proteome</keyword>
<sequence>MNKNNKSGPANQATDAAQFLTSTPRSATGSAGRPVGDALGYVGSGVENALTSVGKGVEDAGQGKKQ</sequence>
<accession>A0A9P5HLL6</accession>
<evidence type="ECO:0000313" key="3">
    <source>
        <dbReference type="Proteomes" id="UP000722485"/>
    </source>
</evidence>
<feature type="compositionally biased region" description="Polar residues" evidence="1">
    <location>
        <begin position="1"/>
        <end position="29"/>
    </location>
</feature>
<dbReference type="EMBL" id="JAANBB010000001">
    <property type="protein sequence ID" value="KAF7558134.1"/>
    <property type="molecule type" value="Genomic_DNA"/>
</dbReference>
<dbReference type="AlphaFoldDB" id="A0A9P5HLL6"/>
<comment type="caution">
    <text evidence="2">The sequence shown here is derived from an EMBL/GenBank/DDBJ whole genome shotgun (WGS) entry which is preliminary data.</text>
</comment>
<reference evidence="2" key="1">
    <citation type="submission" date="2020-03" db="EMBL/GenBank/DDBJ databases">
        <title>Draft Genome Sequence of Cylindrodendrum hubeiense.</title>
        <authorList>
            <person name="Buettner E."/>
            <person name="Kellner H."/>
        </authorList>
    </citation>
    <scope>NUCLEOTIDE SEQUENCE</scope>
    <source>
        <strain evidence="2">IHI 201604</strain>
    </source>
</reference>
<dbReference type="Proteomes" id="UP000722485">
    <property type="component" value="Unassembled WGS sequence"/>
</dbReference>
<name>A0A9P5HLL6_9HYPO</name>
<feature type="region of interest" description="Disordered" evidence="1">
    <location>
        <begin position="1"/>
        <end position="37"/>
    </location>
</feature>
<gene>
    <name evidence="2" type="ORF">G7Z17_g141</name>
</gene>
<dbReference type="OrthoDB" id="2565331at2759"/>